<feature type="binding site" evidence="8">
    <location>
        <begin position="39"/>
        <end position="41"/>
    </location>
    <ligand>
        <name>S-adenosyl-L-methionine</name>
        <dbReference type="ChEBI" id="CHEBI:59789"/>
    </ligand>
</feature>
<dbReference type="PANTHER" id="PTHR42836:SF1">
    <property type="entry name" value="7-CARBOXY-7-DEAZAGUANINE SYNTHASE"/>
    <property type="match status" value="1"/>
</dbReference>
<keyword evidence="8" id="KW-0671">Queuosine biosynthesis</keyword>
<feature type="binding site" evidence="8">
    <location>
        <begin position="14"/>
        <end position="16"/>
    </location>
    <ligand>
        <name>substrate</name>
    </ligand>
</feature>
<dbReference type="SFLD" id="SFLDS00029">
    <property type="entry name" value="Radical_SAM"/>
    <property type="match status" value="1"/>
</dbReference>
<keyword evidence="1 8" id="KW-0004">4Fe-4S</keyword>
<feature type="domain" description="Radical SAM core" evidence="9">
    <location>
        <begin position="20"/>
        <end position="225"/>
    </location>
</feature>
<evidence type="ECO:0000256" key="5">
    <source>
        <dbReference type="ARBA" id="ARBA00023004"/>
    </source>
</evidence>
<keyword evidence="7 8" id="KW-0456">Lyase</keyword>
<evidence type="ECO:0000256" key="7">
    <source>
        <dbReference type="ARBA" id="ARBA00023239"/>
    </source>
</evidence>
<evidence type="ECO:0000256" key="4">
    <source>
        <dbReference type="ARBA" id="ARBA00022842"/>
    </source>
</evidence>
<comment type="function">
    <text evidence="8">Catalyzes the complex heterocyclic radical-mediated conversion of 6-carboxy-5,6,7,8-tetrahydropterin (CPH4) to 7-carboxy-7-deazaguanine (CDG), a step common to the biosynthetic pathways of all 7-deazapurine-containing compounds.</text>
</comment>
<keyword evidence="6 8" id="KW-0411">Iron-sulfur</keyword>
<dbReference type="PANTHER" id="PTHR42836">
    <property type="entry name" value="7-CARBOXY-7-DEAZAGUANINE SYNTHASE"/>
    <property type="match status" value="1"/>
</dbReference>
<keyword evidence="11" id="KW-1185">Reference proteome</keyword>
<comment type="caution">
    <text evidence="8">Lacks conserved residue(s) required for the propagation of feature annotation.</text>
</comment>
<evidence type="ECO:0000313" key="11">
    <source>
        <dbReference type="Proteomes" id="UP000661691"/>
    </source>
</evidence>
<comment type="catalytic activity">
    <reaction evidence="8">
        <text>6-carboxy-5,6,7,8-tetrahydropterin + H(+) = 7-carboxy-7-carbaguanine + NH4(+)</text>
        <dbReference type="Rhea" id="RHEA:27974"/>
        <dbReference type="ChEBI" id="CHEBI:15378"/>
        <dbReference type="ChEBI" id="CHEBI:28938"/>
        <dbReference type="ChEBI" id="CHEBI:61032"/>
        <dbReference type="ChEBI" id="CHEBI:61036"/>
        <dbReference type="EC" id="4.3.99.3"/>
    </reaction>
</comment>
<comment type="cofactor">
    <cofactor evidence="8">
        <name>[4Fe-4S] cluster</name>
        <dbReference type="ChEBI" id="CHEBI:49883"/>
    </cofactor>
    <text evidence="8">Binds 1 [4Fe-4S] cluster. The cluster is coordinated with 3 cysteines and an exchangeable S-adenosyl-L-methionine.</text>
</comment>
<dbReference type="PIRSF" id="PIRSF000370">
    <property type="entry name" value="QueE"/>
    <property type="match status" value="1"/>
</dbReference>
<dbReference type="HAMAP" id="MF_00917">
    <property type="entry name" value="QueE"/>
    <property type="match status" value="1"/>
</dbReference>
<gene>
    <name evidence="8" type="primary">queE</name>
    <name evidence="10" type="ORF">IC620_13795</name>
</gene>
<dbReference type="GO" id="GO:0000287">
    <property type="term" value="F:magnesium ion binding"/>
    <property type="evidence" value="ECO:0007669"/>
    <property type="project" value="UniProtKB-UniRule"/>
</dbReference>
<comment type="pathway">
    <text evidence="8">Purine metabolism; 7-cyano-7-deazaguanine biosynthesis.</text>
</comment>
<reference evidence="10" key="1">
    <citation type="submission" date="2020-09" db="EMBL/GenBank/DDBJ databases">
        <title>A novel bacterium of genus Hazenella, isolated from South China Sea.</title>
        <authorList>
            <person name="Huang H."/>
            <person name="Mo K."/>
            <person name="Hu Y."/>
        </authorList>
    </citation>
    <scope>NUCLEOTIDE SEQUENCE</scope>
    <source>
        <strain evidence="10">IB182357</strain>
    </source>
</reference>
<feature type="binding site" evidence="8">
    <location>
        <position position="40"/>
    </location>
    <ligand>
        <name>[4Fe-4S] cluster</name>
        <dbReference type="ChEBI" id="CHEBI:49883"/>
        <note>4Fe-4S-S-AdoMet</note>
    </ligand>
</feature>
<evidence type="ECO:0000256" key="6">
    <source>
        <dbReference type="ARBA" id="ARBA00023014"/>
    </source>
</evidence>
<dbReference type="InterPro" id="IPR013785">
    <property type="entry name" value="Aldolase_TIM"/>
</dbReference>
<feature type="binding site" evidence="8">
    <location>
        <position position="29"/>
    </location>
    <ligand>
        <name>substrate</name>
    </ligand>
</feature>
<keyword evidence="5 8" id="KW-0408">Iron</keyword>
<dbReference type="InterPro" id="IPR058240">
    <property type="entry name" value="rSAM_sf"/>
</dbReference>
<evidence type="ECO:0000313" key="10">
    <source>
        <dbReference type="EMBL" id="MBD1373423.1"/>
    </source>
</evidence>
<dbReference type="PROSITE" id="PS51918">
    <property type="entry name" value="RADICAL_SAM"/>
    <property type="match status" value="1"/>
</dbReference>
<dbReference type="CDD" id="cd01335">
    <property type="entry name" value="Radical_SAM"/>
    <property type="match status" value="1"/>
</dbReference>
<proteinExistence type="inferred from homology"/>
<comment type="cofactor">
    <cofactor evidence="8">
        <name>S-adenosyl-L-methionine</name>
        <dbReference type="ChEBI" id="CHEBI:59789"/>
    </cofactor>
    <text evidence="8">Binds 1 S-adenosyl-L-methionine per subunit.</text>
</comment>
<sequence>MSEKIPMVEVFQTVEGEGTNAGYPTTFVRVFNCNLRCTWCDTPYSYAPAKPEYLATIPEIVEQVKQYPSRYICLTGGEPLIHGEKSAKLIEALAAIPYVKDIHIETNGAIHLQPFQEMREQYDDIAQKVRFVIDYKLPASGENDKMIHENFDILQAQDEIKFVIADDADFLFAKQIVAQYIQKGTPLFSPVWETMPPAKLVERLLEHQLMDVKLNLQIHKVIWDPDQRGV</sequence>
<evidence type="ECO:0000256" key="8">
    <source>
        <dbReference type="HAMAP-Rule" id="MF_00917"/>
    </source>
</evidence>
<dbReference type="GO" id="GO:0008616">
    <property type="term" value="P:tRNA queuosine(34) biosynthetic process"/>
    <property type="evidence" value="ECO:0007669"/>
    <property type="project" value="UniProtKB-UniRule"/>
</dbReference>
<accession>A0A926RUU7</accession>
<dbReference type="Gene3D" id="3.20.20.70">
    <property type="entry name" value="Aldolase class I"/>
    <property type="match status" value="1"/>
</dbReference>
<feature type="binding site" evidence="8">
    <location>
        <position position="37"/>
    </location>
    <ligand>
        <name>[4Fe-4S] cluster</name>
        <dbReference type="ChEBI" id="CHEBI:49883"/>
        <note>4Fe-4S-S-AdoMet</note>
    </ligand>
</feature>
<feature type="binding site" evidence="8">
    <location>
        <position position="77"/>
    </location>
    <ligand>
        <name>S-adenosyl-L-methionine</name>
        <dbReference type="ChEBI" id="CHEBI:59789"/>
    </ligand>
</feature>
<dbReference type="RefSeq" id="WP_191142517.1">
    <property type="nucleotide sequence ID" value="NZ_JACXAH010000025.1"/>
</dbReference>
<dbReference type="GO" id="GO:0016840">
    <property type="term" value="F:carbon-nitrogen lyase activity"/>
    <property type="evidence" value="ECO:0007669"/>
    <property type="project" value="UniProtKB-UniRule"/>
</dbReference>
<dbReference type="Pfam" id="PF04055">
    <property type="entry name" value="Radical_SAM"/>
    <property type="match status" value="1"/>
</dbReference>
<keyword evidence="4 8" id="KW-0460">Magnesium</keyword>
<dbReference type="InterPro" id="IPR007197">
    <property type="entry name" value="rSAM"/>
</dbReference>
<dbReference type="AlphaFoldDB" id="A0A926RUU7"/>
<feature type="binding site" evidence="8">
    <location>
        <position position="75"/>
    </location>
    <ligand>
        <name>substrate</name>
    </ligand>
</feature>
<feature type="binding site" evidence="8">
    <location>
        <position position="33"/>
    </location>
    <ligand>
        <name>[4Fe-4S] cluster</name>
        <dbReference type="ChEBI" id="CHEBI:49883"/>
        <note>4Fe-4S-S-AdoMet</note>
    </ligand>
</feature>
<dbReference type="GO" id="GO:0051539">
    <property type="term" value="F:4 iron, 4 sulfur cluster binding"/>
    <property type="evidence" value="ECO:0007669"/>
    <property type="project" value="UniProtKB-UniRule"/>
</dbReference>
<dbReference type="SUPFAM" id="SSF102114">
    <property type="entry name" value="Radical SAM enzymes"/>
    <property type="match status" value="1"/>
</dbReference>
<evidence type="ECO:0000256" key="2">
    <source>
        <dbReference type="ARBA" id="ARBA00022691"/>
    </source>
</evidence>
<dbReference type="GO" id="GO:1904047">
    <property type="term" value="F:S-adenosyl-L-methionine binding"/>
    <property type="evidence" value="ECO:0007669"/>
    <property type="project" value="UniProtKB-UniRule"/>
</dbReference>
<protein>
    <recommendedName>
        <fullName evidence="8">7-carboxy-7-deazaguanine synthase</fullName>
        <shortName evidence="8">CDG synthase</shortName>
        <ecNumber evidence="8">4.3.99.3</ecNumber>
    </recommendedName>
    <alternativeName>
        <fullName evidence="8">Queuosine biosynthesis protein QueE</fullName>
    </alternativeName>
</protein>
<organism evidence="10 11">
    <name type="scientific">Polycladospora coralii</name>
    <dbReference type="NCBI Taxonomy" id="2771432"/>
    <lineage>
        <taxon>Bacteria</taxon>
        <taxon>Bacillati</taxon>
        <taxon>Bacillota</taxon>
        <taxon>Bacilli</taxon>
        <taxon>Bacillales</taxon>
        <taxon>Thermoactinomycetaceae</taxon>
        <taxon>Polycladospora</taxon>
    </lineage>
</organism>
<evidence type="ECO:0000256" key="1">
    <source>
        <dbReference type="ARBA" id="ARBA00022485"/>
    </source>
</evidence>
<comment type="similarity">
    <text evidence="8">Belongs to the radical SAM superfamily. 7-carboxy-7-deazaguanine synthase family.</text>
</comment>
<dbReference type="EC" id="4.3.99.3" evidence="8"/>
<dbReference type="Proteomes" id="UP000661691">
    <property type="component" value="Unassembled WGS sequence"/>
</dbReference>
<keyword evidence="3 8" id="KW-0479">Metal-binding</keyword>
<comment type="caution">
    <text evidence="10">The sequence shown here is derived from an EMBL/GenBank/DDBJ whole genome shotgun (WGS) entry which is preliminary data.</text>
</comment>
<dbReference type="EMBL" id="JACXAH010000025">
    <property type="protein sequence ID" value="MBD1373423.1"/>
    <property type="molecule type" value="Genomic_DNA"/>
</dbReference>
<dbReference type="InterPro" id="IPR024924">
    <property type="entry name" value="7-CO-7-deazaguanine_synth-like"/>
</dbReference>
<keyword evidence="2 8" id="KW-0949">S-adenosyl-L-methionine</keyword>
<name>A0A926RUU7_9BACL</name>
<comment type="subunit">
    <text evidence="8">Homodimer.</text>
</comment>
<evidence type="ECO:0000256" key="3">
    <source>
        <dbReference type="ARBA" id="ARBA00022723"/>
    </source>
</evidence>
<comment type="cofactor">
    <cofactor evidence="8">
        <name>Mg(2+)</name>
        <dbReference type="ChEBI" id="CHEBI:18420"/>
    </cofactor>
</comment>
<evidence type="ECO:0000259" key="9">
    <source>
        <dbReference type="PROSITE" id="PS51918"/>
    </source>
</evidence>
<feature type="binding site" evidence="8">
    <location>
        <position position="42"/>
    </location>
    <ligand>
        <name>Mg(2+)</name>
        <dbReference type="ChEBI" id="CHEBI:18420"/>
    </ligand>
</feature>